<feature type="region of interest" description="Disordered" evidence="1">
    <location>
        <begin position="1"/>
        <end position="70"/>
    </location>
</feature>
<organism evidence="2 3">
    <name type="scientific">Haloactinospora alba</name>
    <dbReference type="NCBI Taxonomy" id="405555"/>
    <lineage>
        <taxon>Bacteria</taxon>
        <taxon>Bacillati</taxon>
        <taxon>Actinomycetota</taxon>
        <taxon>Actinomycetes</taxon>
        <taxon>Streptosporangiales</taxon>
        <taxon>Nocardiopsidaceae</taxon>
        <taxon>Haloactinospora</taxon>
    </lineage>
</organism>
<name>A0A543NKP9_9ACTN</name>
<dbReference type="OrthoDB" id="5125103at2"/>
<evidence type="ECO:0000313" key="3">
    <source>
        <dbReference type="Proteomes" id="UP000317422"/>
    </source>
</evidence>
<comment type="caution">
    <text evidence="2">The sequence shown here is derived from an EMBL/GenBank/DDBJ whole genome shotgun (WGS) entry which is preliminary data.</text>
</comment>
<dbReference type="InterPro" id="IPR028037">
    <property type="entry name" value="Antitoxin_Rv0909/MT0933"/>
</dbReference>
<dbReference type="RefSeq" id="WP_141923881.1">
    <property type="nucleotide sequence ID" value="NZ_VFQC01000001.1"/>
</dbReference>
<sequence length="70" mass="7489">MARLFDKAKQAASENSNRIAEGVRKAAETAKQKTGGKYDDKIDKAKRTAEGYLPKQDDEGGDSQGSGGRS</sequence>
<dbReference type="AlphaFoldDB" id="A0A543NKP9"/>
<feature type="compositionally biased region" description="Basic and acidic residues" evidence="1">
    <location>
        <begin position="21"/>
        <end position="49"/>
    </location>
</feature>
<accession>A0A543NKP9</accession>
<reference evidence="2 3" key="1">
    <citation type="submission" date="2019-06" db="EMBL/GenBank/DDBJ databases">
        <title>Sequencing the genomes of 1000 actinobacteria strains.</title>
        <authorList>
            <person name="Klenk H.-P."/>
        </authorList>
    </citation>
    <scope>NUCLEOTIDE SEQUENCE [LARGE SCALE GENOMIC DNA]</scope>
    <source>
        <strain evidence="2 3">DSM 45015</strain>
    </source>
</reference>
<proteinExistence type="predicted"/>
<evidence type="ECO:0000313" key="2">
    <source>
        <dbReference type="EMBL" id="TQN32372.1"/>
    </source>
</evidence>
<evidence type="ECO:0000256" key="1">
    <source>
        <dbReference type="SAM" id="MobiDB-lite"/>
    </source>
</evidence>
<dbReference type="Proteomes" id="UP000317422">
    <property type="component" value="Unassembled WGS sequence"/>
</dbReference>
<dbReference type="Pfam" id="PF14013">
    <property type="entry name" value="MT0933_antitox"/>
    <property type="match status" value="1"/>
</dbReference>
<dbReference type="EMBL" id="VFQC01000001">
    <property type="protein sequence ID" value="TQN32372.1"/>
    <property type="molecule type" value="Genomic_DNA"/>
</dbReference>
<keyword evidence="3" id="KW-1185">Reference proteome</keyword>
<gene>
    <name evidence="2" type="ORF">FHX37_2329</name>
</gene>
<protein>
    <submittedName>
        <fullName evidence="2">Antitoxin protein of toxin-antitoxin system</fullName>
    </submittedName>
</protein>